<reference evidence="1 2" key="1">
    <citation type="submission" date="2019-09" db="EMBL/GenBank/DDBJ databases">
        <authorList>
            <person name="Ou C."/>
        </authorList>
    </citation>
    <scope>NUCLEOTIDE SEQUENCE [LARGE SCALE GENOMIC DNA]</scope>
    <source>
        <strain evidence="1">S2</strain>
        <tissue evidence="1">Leaf</tissue>
    </source>
</reference>
<proteinExistence type="predicted"/>
<comment type="caution">
    <text evidence="1">The sequence shown here is derived from an EMBL/GenBank/DDBJ whole genome shotgun (WGS) entry which is preliminary data.</text>
</comment>
<reference evidence="1 2" key="3">
    <citation type="submission" date="2019-11" db="EMBL/GenBank/DDBJ databases">
        <title>A de novo genome assembly of a pear dwarfing rootstock.</title>
        <authorList>
            <person name="Wang F."/>
            <person name="Wang J."/>
            <person name="Li S."/>
            <person name="Zhang Y."/>
            <person name="Fang M."/>
            <person name="Ma L."/>
            <person name="Zhao Y."/>
            <person name="Jiang S."/>
        </authorList>
    </citation>
    <scope>NUCLEOTIDE SEQUENCE [LARGE SCALE GENOMIC DNA]</scope>
    <source>
        <strain evidence="1">S2</strain>
        <tissue evidence="1">Leaf</tissue>
    </source>
</reference>
<dbReference type="AlphaFoldDB" id="A0A5N5H2U6"/>
<name>A0A5N5H2U6_9ROSA</name>
<keyword evidence="2" id="KW-1185">Reference proteome</keyword>
<accession>A0A5N5H2U6</accession>
<evidence type="ECO:0000313" key="1">
    <source>
        <dbReference type="EMBL" id="KAB2621547.1"/>
    </source>
</evidence>
<organism evidence="1 2">
    <name type="scientific">Pyrus ussuriensis x Pyrus communis</name>
    <dbReference type="NCBI Taxonomy" id="2448454"/>
    <lineage>
        <taxon>Eukaryota</taxon>
        <taxon>Viridiplantae</taxon>
        <taxon>Streptophyta</taxon>
        <taxon>Embryophyta</taxon>
        <taxon>Tracheophyta</taxon>
        <taxon>Spermatophyta</taxon>
        <taxon>Magnoliopsida</taxon>
        <taxon>eudicotyledons</taxon>
        <taxon>Gunneridae</taxon>
        <taxon>Pentapetalae</taxon>
        <taxon>rosids</taxon>
        <taxon>fabids</taxon>
        <taxon>Rosales</taxon>
        <taxon>Rosaceae</taxon>
        <taxon>Amygdaloideae</taxon>
        <taxon>Maleae</taxon>
        <taxon>Pyrus</taxon>
    </lineage>
</organism>
<reference evidence="2" key="2">
    <citation type="submission" date="2019-10" db="EMBL/GenBank/DDBJ databases">
        <title>A de novo genome assembly of a pear dwarfing rootstock.</title>
        <authorList>
            <person name="Wang F."/>
            <person name="Wang J."/>
            <person name="Li S."/>
            <person name="Zhang Y."/>
            <person name="Fang M."/>
            <person name="Ma L."/>
            <person name="Zhao Y."/>
            <person name="Jiang S."/>
        </authorList>
    </citation>
    <scope>NUCLEOTIDE SEQUENCE [LARGE SCALE GENOMIC DNA]</scope>
</reference>
<dbReference type="Proteomes" id="UP000327157">
    <property type="component" value="Chromosome 4"/>
</dbReference>
<gene>
    <name evidence="1" type="ORF">D8674_023729</name>
</gene>
<protein>
    <submittedName>
        <fullName evidence="1">Uncharacterized protein</fullName>
    </submittedName>
</protein>
<dbReference type="EMBL" id="SMOL01000231">
    <property type="protein sequence ID" value="KAB2621547.1"/>
    <property type="molecule type" value="Genomic_DNA"/>
</dbReference>
<sequence>MTVVKINNLLALHHIPPIVELMFTILFSGLESLGFTFEAHHRYPHAEQSKLIACLST</sequence>
<evidence type="ECO:0000313" key="2">
    <source>
        <dbReference type="Proteomes" id="UP000327157"/>
    </source>
</evidence>